<dbReference type="Proteomes" id="UP001321760">
    <property type="component" value="Unassembled WGS sequence"/>
</dbReference>
<comment type="caution">
    <text evidence="8">Lacks conserved residue(s) required for the propagation of feature annotation.</text>
</comment>
<evidence type="ECO:0000256" key="4">
    <source>
        <dbReference type="ARBA" id="ARBA00022857"/>
    </source>
</evidence>
<dbReference type="SUPFAM" id="SSF55048">
    <property type="entry name" value="Probable ACP-binding domain of malonyl-CoA ACP transacylase"/>
    <property type="match status" value="1"/>
</dbReference>
<dbReference type="InterPro" id="IPR014031">
    <property type="entry name" value="Ketoacyl_synth_C"/>
</dbReference>
<dbReference type="InterPro" id="IPR057326">
    <property type="entry name" value="KR_dom"/>
</dbReference>
<dbReference type="Gene3D" id="3.40.366.10">
    <property type="entry name" value="Malonyl-Coenzyme A Acyl Carrier Protein, domain 2"/>
    <property type="match status" value="1"/>
</dbReference>
<dbReference type="SMART" id="SM00829">
    <property type="entry name" value="PKS_ER"/>
    <property type="match status" value="1"/>
</dbReference>
<name>A0AAV9GVR8_9PEZI</name>
<dbReference type="SUPFAM" id="SSF53335">
    <property type="entry name" value="S-adenosyl-L-methionine-dependent methyltransferases"/>
    <property type="match status" value="1"/>
</dbReference>
<feature type="domain" description="PKS/mFAS DH" evidence="11">
    <location>
        <begin position="934"/>
        <end position="1246"/>
    </location>
</feature>
<dbReference type="SMART" id="SM00825">
    <property type="entry name" value="PKS_KS"/>
    <property type="match status" value="1"/>
</dbReference>
<proteinExistence type="predicted"/>
<dbReference type="PROSITE" id="PS50075">
    <property type="entry name" value="CARRIER"/>
    <property type="match status" value="1"/>
</dbReference>
<keyword evidence="4" id="KW-0521">NADP</keyword>
<keyword evidence="6" id="KW-0511">Multifunctional enzyme</keyword>
<evidence type="ECO:0008006" key="14">
    <source>
        <dbReference type="Google" id="ProtNLM"/>
    </source>
</evidence>
<dbReference type="Pfam" id="PF00109">
    <property type="entry name" value="ketoacyl-synt"/>
    <property type="match status" value="1"/>
</dbReference>
<dbReference type="Gene3D" id="3.30.70.3290">
    <property type="match status" value="1"/>
</dbReference>
<dbReference type="Gene3D" id="1.10.1200.10">
    <property type="entry name" value="ACP-like"/>
    <property type="match status" value="1"/>
</dbReference>
<dbReference type="GO" id="GO:0030639">
    <property type="term" value="P:polyketide biosynthetic process"/>
    <property type="evidence" value="ECO:0007669"/>
    <property type="project" value="UniProtKB-ARBA"/>
</dbReference>
<dbReference type="InterPro" id="IPR049900">
    <property type="entry name" value="PKS_mFAS_DH"/>
</dbReference>
<dbReference type="Pfam" id="PF00698">
    <property type="entry name" value="Acyl_transf_1"/>
    <property type="match status" value="1"/>
</dbReference>
<dbReference type="PROSITE" id="PS00012">
    <property type="entry name" value="PHOSPHOPANTETHEINE"/>
    <property type="match status" value="1"/>
</dbReference>
<dbReference type="GO" id="GO:0004312">
    <property type="term" value="F:fatty acid synthase activity"/>
    <property type="evidence" value="ECO:0007669"/>
    <property type="project" value="TreeGrafter"/>
</dbReference>
<dbReference type="EMBL" id="MU865926">
    <property type="protein sequence ID" value="KAK4451994.1"/>
    <property type="molecule type" value="Genomic_DNA"/>
</dbReference>
<keyword evidence="13" id="KW-1185">Reference proteome</keyword>
<keyword evidence="7" id="KW-0012">Acyltransferase</keyword>
<protein>
    <recommendedName>
        <fullName evidence="14">Polyketide synthase</fullName>
    </recommendedName>
</protein>
<dbReference type="InterPro" id="IPR009081">
    <property type="entry name" value="PP-bd_ACP"/>
</dbReference>
<dbReference type="Pfam" id="PF08240">
    <property type="entry name" value="ADH_N"/>
    <property type="match status" value="1"/>
</dbReference>
<reference evidence="12" key="2">
    <citation type="submission" date="2023-05" db="EMBL/GenBank/DDBJ databases">
        <authorList>
            <consortium name="Lawrence Berkeley National Laboratory"/>
            <person name="Steindorff A."/>
            <person name="Hensen N."/>
            <person name="Bonometti L."/>
            <person name="Westerberg I."/>
            <person name="Brannstrom I.O."/>
            <person name="Guillou S."/>
            <person name="Cros-Aarteil S."/>
            <person name="Calhoun S."/>
            <person name="Haridas S."/>
            <person name="Kuo A."/>
            <person name="Mondo S."/>
            <person name="Pangilinan J."/>
            <person name="Riley R."/>
            <person name="Labutti K."/>
            <person name="Andreopoulos B."/>
            <person name="Lipzen A."/>
            <person name="Chen C."/>
            <person name="Yanf M."/>
            <person name="Daum C."/>
            <person name="Ng V."/>
            <person name="Clum A."/>
            <person name="Ohm R."/>
            <person name="Martin F."/>
            <person name="Silar P."/>
            <person name="Natvig D."/>
            <person name="Lalanne C."/>
            <person name="Gautier V."/>
            <person name="Ament-Velasquez S.L."/>
            <person name="Kruys A."/>
            <person name="Hutchinson M.I."/>
            <person name="Powell A.J."/>
            <person name="Barry K."/>
            <person name="Miller A.N."/>
            <person name="Grigoriev I.V."/>
            <person name="Debuchy R."/>
            <person name="Gladieux P."/>
            <person name="Thoren M.H."/>
            <person name="Johannesson H."/>
        </authorList>
    </citation>
    <scope>NUCLEOTIDE SEQUENCE</scope>
    <source>
        <strain evidence="12">PSN243</strain>
    </source>
</reference>
<accession>A0AAV9GVR8</accession>
<dbReference type="Pfam" id="PF21089">
    <property type="entry name" value="PKS_DH_N"/>
    <property type="match status" value="1"/>
</dbReference>
<dbReference type="InterPro" id="IPR014043">
    <property type="entry name" value="Acyl_transferase_dom"/>
</dbReference>
<dbReference type="InterPro" id="IPR020807">
    <property type="entry name" value="PKS_DH"/>
</dbReference>
<dbReference type="InterPro" id="IPR011032">
    <property type="entry name" value="GroES-like_sf"/>
</dbReference>
<dbReference type="InterPro" id="IPR001227">
    <property type="entry name" value="Ac_transferase_dom_sf"/>
</dbReference>
<dbReference type="Gene3D" id="3.40.47.10">
    <property type="match status" value="1"/>
</dbReference>
<dbReference type="InterPro" id="IPR006162">
    <property type="entry name" value="Ppantetheine_attach_site"/>
</dbReference>
<evidence type="ECO:0000256" key="6">
    <source>
        <dbReference type="ARBA" id="ARBA00023268"/>
    </source>
</evidence>
<dbReference type="InterPro" id="IPR016035">
    <property type="entry name" value="Acyl_Trfase/lysoPLipase"/>
</dbReference>
<dbReference type="InterPro" id="IPR020843">
    <property type="entry name" value="ER"/>
</dbReference>
<dbReference type="PROSITE" id="PS52004">
    <property type="entry name" value="KS3_2"/>
    <property type="match status" value="1"/>
</dbReference>
<feature type="domain" description="Ketosynthase family 3 (KS3)" evidence="10">
    <location>
        <begin position="1"/>
        <end position="420"/>
    </location>
</feature>
<sequence>MEPIAIIGLALKFPQDATDADGFWRMLMEGQSAMTDVPKERFNVDAHFDPDPEAPGMLSYRGGHFIKDDIACFDAPFFSITPAEASCLDPLQRGLLECSYRALENAGIPIEKVSGTKTSVHIGSGGEYQTLFRCDSEMEAKYLATGSGRTMMANRLSWFYNFLGPSVALDTACSSSLVALHLACQALRCGDASMGLVGGANLIYDTAETSHFTHLGFFSPDSISYGFDHRANGYSRGEGFGMVVIKMLSQALQDGDTIRAVIRATGSNQDGRTPGITQPSSESQAMLIRETYARAGLDLKTTRFFEAHGTGTQVGDVLEAKAMGAVFGSQRSPEEPLIVGALKSGFGHLEAASGVAALIKTVLVLEQGVIPGNVWFEKRNPSIEESWNLQPIPWPTEGLRRASVNSFGFGGSNAHAILDDAHHYLQQRGLAGRHHTKAPAPSSSYTTKAALARHRLFVWSANDEAGVQRIANTYAAHLEARPTEPSEENTFLESLAFTFSSKRSALPWRAFAAADSLAELRTKIVTAQATRSRVTPTSSIGFIFTGQGAQYRAMGRELLEFYPVYRESIVEADLYLRSLGCKWSVFDILAGNITADVDDPAYSQPFCTAVQIALVELLRHLKVHPAAVVGHSSGEIAAAYCMGGLSKESALNVAYYRGVLSARLAQNDGLQVGMMAVALSQEAMQPHLADINKMGQGHIAVGCVNSSVNVTITGSRSALAELRTRLRKQNIFCALLKVQNAYHSEYMEELVPEYTELLRNLQSGASCPASGTDGGQPPVMVSTVTGEVISRERLTDAGYWAQNLVSKVAFFDAFRRMVSQTSKHGRGLDYVLEVGPHGALSRYVRDICGVEETRTSLAYDTLLTRGIPAMDTLLSAMGRLHSNGFPVDLESLNGVGKGVPMPVDLPGYPFNHSQVHWTESRISINTRFRKNRRNKLLGSPVPDWNPNEARWRMYLGTSRDAWIREREVAGVVTYPESGIIAMAIEAVRQVVSPDRITGFRFKSVLFEKSLAIPPTTDGIEIQFSLRLVASDPQSSSPPCYDFKLCSFGDGEWADHCRGRVIAELDHNVHTLRGQQQHDTHETSLLEEAKVVAQRCVSTVEPDSLYELLDMSGVGFGPSFRPLQSVRYNFSGEAATHLEVQAGFEAGDGHINVIHPTTLDGLLQGIFPAMFRGGQAQIEPLRITSIAKLWIASSIASRKFIHACTTSRTVGLKQASFSILGMDSSQQTLLFAASNLSVVSNHDHGNPTTSLSRYLCYNIDWKPDVDILDIAGPPLLQNLFSTPETRALAAPGEQIVDLEFIAFCFLCRSNSAIKAREKMPTEPHLLKQLAWMRRQLERYGRNELTHAAPNWHTLITDQSYVEKKMQEAFESWEGKLLLRMGPCITEVLMGEVDPLALMFQDDIMSNAYRFGYGTDIACMKAERYIDFLAHKNPGMRILEVGGGTGSVTGSVLRTLCRGEEDNQNIIRLQSYTFTDVSAAFFDGARHTCAEYLDKMTFQVFDVQLDPAEQGLDVGAYDLVIAASVSLPCNPELRVAAIHISESVESALRNVRRLLKPCVFSAARYSCFDATDNYRGGKLALFEVCHPDALRGNLIFGLLPGWWLAVEQKREWCPLMKESDWDRCFRNTGFSGTDHVIRDWEDPSCHMTSFMVTTAASPESTTQLPVPGVFIISNRESSLQRKIAKKLAVGLGALGIQTADSITLKDVLGKESMSDTFCIFLEELERPFLASIDQHGYECLKRLLQSEGLLWLRQGNSEPAFDLVVGFARCARSEVGSLNFTTLAVENWQDAAFVANISLRIAQESGLLSGEKSGGGEEYAERDGLIHINRFVEAKYINECVSPAKRSQNVVSMPLQLDSPMKLAVGTPGLLDTVHFTEDGDVKQAMGDQEVELQVKATGMNFLDVSTVLAEVPNKHLGYEASGIVTRAGKRSRFKPGDHVFAVGFNMYRTVARTEDALVQLIPPSLSYDETAGMAIHYGLCYHALFNVARLQPGEKVLIHYGARGLGQAAIRLAKHVRAEVITTVSSDEKRLFLIEEFGLPEDHILSSRDLTAFSLGIMHVTGGNGVDVVLNAMTGNGLTASWECLAPFGRFIELGTKDIMEGRNLPMSMFSKSVSFAAVDFLHIMRENTTLARQVFDEVNRLMTEGVAVSAKPLQVFSYSDIEAALRELQSGNHMGKVVAVPKSGEVVPFILTEAPTWAFDANGTYVLAGGLGGIGRSMARWMAGRGARNLVLLSRSGIASDTSRAFVSELESLGCRVKAPRCDIADRSQLSNVLSKVKDEMPPIKGCIQGALVLRDASFVDMTYEDFMAALGPKVQGSWNLHELLPPGMDFFILLSSFSGIVGFPGQANYCAGNTYQDALARYRVSHGEKATALDLGMILSVGFSAERPDLAKKLRARGYMSIRETELLAVLEYHCNPSLPLPSSLRTQVVMGAEIPATLRHKGIDEPYWMSRPLFRGLHNLGGAEPKGAKSTGPVSRDFRTLLGSAKSLVEAGAIVSEALAWKLARTLSLPEGDIALSKPVHSYGVDSLAAVDIRNWMQREIRAQLAAPELLKNISIADLGLIIAEKSGYLSEGR</sequence>
<dbReference type="InterPro" id="IPR049552">
    <property type="entry name" value="PKS_DH_N"/>
</dbReference>
<feature type="domain" description="Carrier" evidence="9">
    <location>
        <begin position="2495"/>
        <end position="2569"/>
    </location>
</feature>
<dbReference type="InterPro" id="IPR042104">
    <property type="entry name" value="PKS_dehydratase_sf"/>
</dbReference>
<dbReference type="InterPro" id="IPR029063">
    <property type="entry name" value="SAM-dependent_MTases_sf"/>
</dbReference>
<dbReference type="PANTHER" id="PTHR43775:SF29">
    <property type="entry name" value="ASPERFURANONE POLYKETIDE SYNTHASE AFOG-RELATED"/>
    <property type="match status" value="1"/>
</dbReference>
<dbReference type="SMART" id="SM00822">
    <property type="entry name" value="PKS_KR"/>
    <property type="match status" value="1"/>
</dbReference>
<dbReference type="InterPro" id="IPR056501">
    <property type="entry name" value="NAD-bd_HRPKS_sdrA"/>
</dbReference>
<dbReference type="InterPro" id="IPR014030">
    <property type="entry name" value="Ketoacyl_synth_N"/>
</dbReference>
<dbReference type="Gene3D" id="3.10.129.110">
    <property type="entry name" value="Polyketide synthase dehydratase"/>
    <property type="match status" value="1"/>
</dbReference>
<evidence type="ECO:0000256" key="7">
    <source>
        <dbReference type="ARBA" id="ARBA00023315"/>
    </source>
</evidence>
<dbReference type="Pfam" id="PF16197">
    <property type="entry name" value="KAsynt_C_assoc"/>
    <property type="match status" value="1"/>
</dbReference>
<dbReference type="Pfam" id="PF13602">
    <property type="entry name" value="ADH_zinc_N_2"/>
    <property type="match status" value="1"/>
</dbReference>
<keyword evidence="5" id="KW-0560">Oxidoreductase</keyword>
<dbReference type="InterPro" id="IPR016036">
    <property type="entry name" value="Malonyl_transacylase_ACP-bd"/>
</dbReference>
<dbReference type="CDD" id="cd00833">
    <property type="entry name" value="PKS"/>
    <property type="match status" value="1"/>
</dbReference>
<feature type="region of interest" description="C-terminal hotdog fold" evidence="8">
    <location>
        <begin position="1096"/>
        <end position="1246"/>
    </location>
</feature>
<dbReference type="PROSITE" id="PS00606">
    <property type="entry name" value="KS3_1"/>
    <property type="match status" value="1"/>
</dbReference>
<dbReference type="SMART" id="SM00827">
    <property type="entry name" value="PKS_AT"/>
    <property type="match status" value="1"/>
</dbReference>
<evidence type="ECO:0000259" key="10">
    <source>
        <dbReference type="PROSITE" id="PS52004"/>
    </source>
</evidence>
<keyword evidence="3" id="KW-0808">Transferase</keyword>
<dbReference type="SUPFAM" id="SSF53901">
    <property type="entry name" value="Thiolase-like"/>
    <property type="match status" value="1"/>
</dbReference>
<dbReference type="Pfam" id="PF14765">
    <property type="entry name" value="PS-DH"/>
    <property type="match status" value="1"/>
</dbReference>
<dbReference type="InterPro" id="IPR016039">
    <property type="entry name" value="Thiolase-like"/>
</dbReference>
<dbReference type="InterPro" id="IPR036736">
    <property type="entry name" value="ACP-like_sf"/>
</dbReference>
<dbReference type="GO" id="GO:0031177">
    <property type="term" value="F:phosphopantetheine binding"/>
    <property type="evidence" value="ECO:0007669"/>
    <property type="project" value="InterPro"/>
</dbReference>
<dbReference type="Pfam" id="PF02801">
    <property type="entry name" value="Ketoacyl-synt_C"/>
    <property type="match status" value="1"/>
</dbReference>
<evidence type="ECO:0000256" key="5">
    <source>
        <dbReference type="ARBA" id="ARBA00023002"/>
    </source>
</evidence>
<evidence type="ECO:0000256" key="1">
    <source>
        <dbReference type="ARBA" id="ARBA00022450"/>
    </source>
</evidence>
<dbReference type="Gene3D" id="3.40.50.720">
    <property type="entry name" value="NAD(P)-binding Rossmann-like Domain"/>
    <property type="match status" value="1"/>
</dbReference>
<organism evidence="12 13">
    <name type="scientific">Podospora aff. communis PSN243</name>
    <dbReference type="NCBI Taxonomy" id="3040156"/>
    <lineage>
        <taxon>Eukaryota</taxon>
        <taxon>Fungi</taxon>
        <taxon>Dikarya</taxon>
        <taxon>Ascomycota</taxon>
        <taxon>Pezizomycotina</taxon>
        <taxon>Sordariomycetes</taxon>
        <taxon>Sordariomycetidae</taxon>
        <taxon>Sordariales</taxon>
        <taxon>Podosporaceae</taxon>
        <taxon>Podospora</taxon>
    </lineage>
</organism>
<dbReference type="InterPro" id="IPR020806">
    <property type="entry name" value="PKS_PP-bd"/>
</dbReference>
<dbReference type="GO" id="GO:0004315">
    <property type="term" value="F:3-oxoacyl-[acyl-carrier-protein] synthase activity"/>
    <property type="evidence" value="ECO:0007669"/>
    <property type="project" value="InterPro"/>
</dbReference>
<gene>
    <name evidence="12" type="ORF">QBC34DRAFT_347187</name>
</gene>
<dbReference type="InterPro" id="IPR013968">
    <property type="entry name" value="PKS_KR"/>
</dbReference>
<dbReference type="SMART" id="SM00823">
    <property type="entry name" value="PKS_PP"/>
    <property type="match status" value="1"/>
</dbReference>
<feature type="region of interest" description="N-terminal hotdog fold" evidence="8">
    <location>
        <begin position="934"/>
        <end position="1067"/>
    </location>
</feature>
<keyword evidence="2" id="KW-0597">Phosphoprotein</keyword>
<dbReference type="Gene3D" id="3.40.50.150">
    <property type="entry name" value="Vaccinia Virus protein VP39"/>
    <property type="match status" value="1"/>
</dbReference>
<dbReference type="Pfam" id="PF23114">
    <property type="entry name" value="NAD-bd_HRPKS_sdrA"/>
    <property type="match status" value="1"/>
</dbReference>
<dbReference type="CDD" id="cd05195">
    <property type="entry name" value="enoyl_red"/>
    <property type="match status" value="1"/>
</dbReference>
<evidence type="ECO:0000259" key="9">
    <source>
        <dbReference type="PROSITE" id="PS50075"/>
    </source>
</evidence>
<dbReference type="Pfam" id="PF23297">
    <property type="entry name" value="ACP_SdgA_C"/>
    <property type="match status" value="1"/>
</dbReference>
<reference evidence="12" key="1">
    <citation type="journal article" date="2023" name="Mol. Phylogenet. Evol.">
        <title>Genome-scale phylogeny and comparative genomics of the fungal order Sordariales.</title>
        <authorList>
            <person name="Hensen N."/>
            <person name="Bonometti L."/>
            <person name="Westerberg I."/>
            <person name="Brannstrom I.O."/>
            <person name="Guillou S."/>
            <person name="Cros-Aarteil S."/>
            <person name="Calhoun S."/>
            <person name="Haridas S."/>
            <person name="Kuo A."/>
            <person name="Mondo S."/>
            <person name="Pangilinan J."/>
            <person name="Riley R."/>
            <person name="LaButti K."/>
            <person name="Andreopoulos B."/>
            <person name="Lipzen A."/>
            <person name="Chen C."/>
            <person name="Yan M."/>
            <person name="Daum C."/>
            <person name="Ng V."/>
            <person name="Clum A."/>
            <person name="Steindorff A."/>
            <person name="Ohm R.A."/>
            <person name="Martin F."/>
            <person name="Silar P."/>
            <person name="Natvig D.O."/>
            <person name="Lalanne C."/>
            <person name="Gautier V."/>
            <person name="Ament-Velasquez S.L."/>
            <person name="Kruys A."/>
            <person name="Hutchinson M.I."/>
            <person name="Powell A.J."/>
            <person name="Barry K."/>
            <person name="Miller A.N."/>
            <person name="Grigoriev I.V."/>
            <person name="Debuchy R."/>
            <person name="Gladieux P."/>
            <person name="Hiltunen Thoren M."/>
            <person name="Johannesson H."/>
        </authorList>
    </citation>
    <scope>NUCLEOTIDE SEQUENCE</scope>
    <source>
        <strain evidence="12">PSN243</strain>
    </source>
</reference>
<dbReference type="Pfam" id="PF08659">
    <property type="entry name" value="KR"/>
    <property type="match status" value="1"/>
</dbReference>
<dbReference type="InterPro" id="IPR020841">
    <property type="entry name" value="PKS_Beta-ketoAc_synthase_dom"/>
</dbReference>
<dbReference type="GO" id="GO:0016491">
    <property type="term" value="F:oxidoreductase activity"/>
    <property type="evidence" value="ECO:0007669"/>
    <property type="project" value="UniProtKB-KW"/>
</dbReference>
<evidence type="ECO:0000256" key="3">
    <source>
        <dbReference type="ARBA" id="ARBA00022679"/>
    </source>
</evidence>
<evidence type="ECO:0000313" key="13">
    <source>
        <dbReference type="Proteomes" id="UP001321760"/>
    </source>
</evidence>
<dbReference type="SMART" id="SM00826">
    <property type="entry name" value="PKS_DH"/>
    <property type="match status" value="1"/>
</dbReference>
<dbReference type="PANTHER" id="PTHR43775">
    <property type="entry name" value="FATTY ACID SYNTHASE"/>
    <property type="match status" value="1"/>
</dbReference>
<evidence type="ECO:0000313" key="12">
    <source>
        <dbReference type="EMBL" id="KAK4451994.1"/>
    </source>
</evidence>
<dbReference type="SUPFAM" id="SSF50129">
    <property type="entry name" value="GroES-like"/>
    <property type="match status" value="1"/>
</dbReference>
<evidence type="ECO:0000256" key="2">
    <source>
        <dbReference type="ARBA" id="ARBA00022553"/>
    </source>
</evidence>
<dbReference type="InterPro" id="IPR032821">
    <property type="entry name" value="PKS_assoc"/>
</dbReference>
<dbReference type="InterPro" id="IPR036291">
    <property type="entry name" value="NAD(P)-bd_dom_sf"/>
</dbReference>
<dbReference type="Gene3D" id="3.90.180.10">
    <property type="entry name" value="Medium-chain alcohol dehydrogenases, catalytic domain"/>
    <property type="match status" value="1"/>
</dbReference>
<dbReference type="SUPFAM" id="SSF51735">
    <property type="entry name" value="NAD(P)-binding Rossmann-fold domains"/>
    <property type="match status" value="2"/>
</dbReference>
<comment type="caution">
    <text evidence="12">The sequence shown here is derived from an EMBL/GenBank/DDBJ whole genome shotgun (WGS) entry which is preliminary data.</text>
</comment>
<dbReference type="SUPFAM" id="SSF47336">
    <property type="entry name" value="ACP-like"/>
    <property type="match status" value="1"/>
</dbReference>
<dbReference type="InterPro" id="IPR018201">
    <property type="entry name" value="Ketoacyl_synth_AS"/>
</dbReference>
<dbReference type="InterPro" id="IPR013154">
    <property type="entry name" value="ADH-like_N"/>
</dbReference>
<keyword evidence="1" id="KW-0596">Phosphopantetheine</keyword>
<dbReference type="PROSITE" id="PS52019">
    <property type="entry name" value="PKS_MFAS_DH"/>
    <property type="match status" value="1"/>
</dbReference>
<dbReference type="SUPFAM" id="SSF52151">
    <property type="entry name" value="FabD/lysophospholipase-like"/>
    <property type="match status" value="1"/>
</dbReference>
<dbReference type="InterPro" id="IPR050091">
    <property type="entry name" value="PKS_NRPS_Biosynth_Enz"/>
</dbReference>
<evidence type="ECO:0000256" key="8">
    <source>
        <dbReference type="PROSITE-ProRule" id="PRU01363"/>
    </source>
</evidence>
<dbReference type="InterPro" id="IPR049551">
    <property type="entry name" value="PKS_DH_C"/>
</dbReference>
<dbReference type="GO" id="GO:0006633">
    <property type="term" value="P:fatty acid biosynthetic process"/>
    <property type="evidence" value="ECO:0007669"/>
    <property type="project" value="InterPro"/>
</dbReference>
<evidence type="ECO:0000259" key="11">
    <source>
        <dbReference type="PROSITE" id="PS52019"/>
    </source>
</evidence>